<comment type="caution">
    <text evidence="1">The sequence shown here is derived from an EMBL/GenBank/DDBJ whole genome shotgun (WGS) entry which is preliminary data.</text>
</comment>
<keyword evidence="2" id="KW-1185">Reference proteome</keyword>
<dbReference type="Proteomes" id="UP000294480">
    <property type="component" value="Unassembled WGS sequence"/>
</dbReference>
<name>A0A4R6Y1C1_9BURK</name>
<reference evidence="1 2" key="1">
    <citation type="submission" date="2019-03" db="EMBL/GenBank/DDBJ databases">
        <title>Genomic Encyclopedia of Type Strains, Phase IV (KMG-IV): sequencing the most valuable type-strain genomes for metagenomic binning, comparative biology and taxonomic classification.</title>
        <authorList>
            <person name="Goeker M."/>
        </authorList>
    </citation>
    <scope>NUCLEOTIDE SEQUENCE [LARGE SCALE GENOMIC DNA]</scope>
    <source>
        <strain evidence="1 2">DSM 102852</strain>
    </source>
</reference>
<evidence type="ECO:0000313" key="1">
    <source>
        <dbReference type="EMBL" id="TDR28946.1"/>
    </source>
</evidence>
<dbReference type="EMBL" id="SNZE01000030">
    <property type="protein sequence ID" value="TDR28946.1"/>
    <property type="molecule type" value="Genomic_DNA"/>
</dbReference>
<gene>
    <name evidence="1" type="ORF">DFR44_13015</name>
</gene>
<protein>
    <submittedName>
        <fullName evidence="1">Uncharacterized protein</fullName>
    </submittedName>
</protein>
<dbReference type="RefSeq" id="WP_133621441.1">
    <property type="nucleotide sequence ID" value="NZ_SNZE01000030.1"/>
</dbReference>
<proteinExistence type="predicted"/>
<accession>A0A4R6Y1C1</accession>
<evidence type="ECO:0000313" key="2">
    <source>
        <dbReference type="Proteomes" id="UP000294480"/>
    </source>
</evidence>
<sequence length="174" mass="19570">MVQNPVILIAADVGGVSTKPLDFIRWPINKDAFVKQLHELVEANSLGLSGLLLWVLPNNLALRYLEVSPTPALSDCHNDDVDFSLEVYRFMKRACATLTLPCNVAKVVGIEAIEQCWEDLDAVMKSLVPGKVQRIDLRVYARPVNQPPVSNWSKEQALEWVKNNNRSRKSIQSF</sequence>
<organism evidence="1 2">
    <name type="scientific">Hydromonas duriensis</name>
    <dbReference type="NCBI Taxonomy" id="1527608"/>
    <lineage>
        <taxon>Bacteria</taxon>
        <taxon>Pseudomonadati</taxon>
        <taxon>Pseudomonadota</taxon>
        <taxon>Betaproteobacteria</taxon>
        <taxon>Burkholderiales</taxon>
        <taxon>Burkholderiaceae</taxon>
        <taxon>Hydromonas</taxon>
    </lineage>
</organism>
<dbReference type="AlphaFoldDB" id="A0A4R6Y1C1"/>